<dbReference type="Pfam" id="PF02900">
    <property type="entry name" value="LigB"/>
    <property type="match status" value="1"/>
</dbReference>
<proteinExistence type="inferred from homology"/>
<gene>
    <name evidence="8" type="ORF">LAFE_0H05028G</name>
</gene>
<dbReference type="Proteomes" id="UP000190831">
    <property type="component" value="Chromosome H"/>
</dbReference>
<sequence length="385" mass="42693">MSSGEQQYKFKWFSSAILISLFAVILHYKIFREVPSPFISQNKTTKDNMSNKILSSASSVIDMKKLPVYFFSHGGPTFMYPEDGFGGNPEAYHVVSKTGKFIKEVIKPKFIIAVSAHWQSSGPNLIEVAVPAGVSGVSKGLSDAFPSGPSKKNSPLLDPMENDLIYDFYGFPDHMYKETFHSKCDADLARDIVSEINNSDGTLKAKLSKRGIDHGAWVPFKVAFSSNKPANETWDVDVPLVQVSMTSSDDFDTHYELGKILSKYRENGGQIIVSGMSVHNLRDFGRAASLGRPMPYVKQFNNLLTDIFSKPGGKLSYFKDILKNSDTHELLYSAHPTLDHFMPLIVGLGAGEGIKGDDQYTVKQIYTGETLSLGWGLYQFGNYEA</sequence>
<organism evidence="8 9">
    <name type="scientific">Lachancea fermentati</name>
    <name type="common">Zygosaccharomyces fermentati</name>
    <dbReference type="NCBI Taxonomy" id="4955"/>
    <lineage>
        <taxon>Eukaryota</taxon>
        <taxon>Fungi</taxon>
        <taxon>Dikarya</taxon>
        <taxon>Ascomycota</taxon>
        <taxon>Saccharomycotina</taxon>
        <taxon>Saccharomycetes</taxon>
        <taxon>Saccharomycetales</taxon>
        <taxon>Saccharomycetaceae</taxon>
        <taxon>Lachancea</taxon>
    </lineage>
</organism>
<dbReference type="OrthoDB" id="7396853at2759"/>
<dbReference type="OMA" id="SVIDGFW"/>
<keyword evidence="5" id="KW-0560">Oxidoreductase</keyword>
<dbReference type="EMBL" id="LT598491">
    <property type="protein sequence ID" value="SCW04060.1"/>
    <property type="molecule type" value="Genomic_DNA"/>
</dbReference>
<comment type="similarity">
    <text evidence="2">Belongs to the DODA-type extradiol aromatic ring-opening dioxygenase family.</text>
</comment>
<evidence type="ECO:0000313" key="9">
    <source>
        <dbReference type="Proteomes" id="UP000190831"/>
    </source>
</evidence>
<evidence type="ECO:0000256" key="1">
    <source>
        <dbReference type="ARBA" id="ARBA00001947"/>
    </source>
</evidence>
<dbReference type="SUPFAM" id="SSF53213">
    <property type="entry name" value="LigB-like"/>
    <property type="match status" value="1"/>
</dbReference>
<accession>A0A1G4MJK6</accession>
<keyword evidence="6" id="KW-0472">Membrane</keyword>
<keyword evidence="9" id="KW-1185">Reference proteome</keyword>
<dbReference type="GO" id="GO:0016702">
    <property type="term" value="F:oxidoreductase activity, acting on single donors with incorporation of molecular oxygen, incorporation of two atoms of oxygen"/>
    <property type="evidence" value="ECO:0007669"/>
    <property type="project" value="UniProtKB-ARBA"/>
</dbReference>
<evidence type="ECO:0000259" key="7">
    <source>
        <dbReference type="Pfam" id="PF02900"/>
    </source>
</evidence>
<dbReference type="PANTHER" id="PTHR30096">
    <property type="entry name" value="4,5-DOPA DIOXYGENASE EXTRADIOL-LIKE PROTEIN"/>
    <property type="match status" value="1"/>
</dbReference>
<evidence type="ECO:0000256" key="2">
    <source>
        <dbReference type="ARBA" id="ARBA00007581"/>
    </source>
</evidence>
<dbReference type="InterPro" id="IPR004183">
    <property type="entry name" value="Xdiol_dOase_suB"/>
</dbReference>
<dbReference type="InterPro" id="IPR014436">
    <property type="entry name" value="Extradiol_dOase_DODA"/>
</dbReference>
<name>A0A1G4MJK6_LACFM</name>
<dbReference type="AlphaFoldDB" id="A0A1G4MJK6"/>
<feature type="domain" description="Extradiol ring-cleavage dioxygenase class III enzyme subunit B" evidence="7">
    <location>
        <begin position="68"/>
        <end position="353"/>
    </location>
</feature>
<evidence type="ECO:0000256" key="3">
    <source>
        <dbReference type="ARBA" id="ARBA00022723"/>
    </source>
</evidence>
<dbReference type="PANTHER" id="PTHR30096:SF0">
    <property type="entry name" value="4,5-DOPA DIOXYGENASE EXTRADIOL-LIKE PROTEIN"/>
    <property type="match status" value="1"/>
</dbReference>
<evidence type="ECO:0000256" key="5">
    <source>
        <dbReference type="ARBA" id="ARBA00023002"/>
    </source>
</evidence>
<dbReference type="Gene3D" id="3.40.830.10">
    <property type="entry name" value="LigB-like"/>
    <property type="match status" value="1"/>
</dbReference>
<comment type="cofactor">
    <cofactor evidence="1">
        <name>Zn(2+)</name>
        <dbReference type="ChEBI" id="CHEBI:29105"/>
    </cofactor>
</comment>
<reference evidence="8 9" key="1">
    <citation type="submission" date="2016-03" db="EMBL/GenBank/DDBJ databases">
        <authorList>
            <person name="Devillers H."/>
        </authorList>
    </citation>
    <scope>NUCLEOTIDE SEQUENCE [LARGE SCALE GENOMIC DNA]</scope>
    <source>
        <strain evidence="8">CBS 6772</strain>
    </source>
</reference>
<evidence type="ECO:0000256" key="6">
    <source>
        <dbReference type="SAM" id="Phobius"/>
    </source>
</evidence>
<evidence type="ECO:0000256" key="4">
    <source>
        <dbReference type="ARBA" id="ARBA00022833"/>
    </source>
</evidence>
<protein>
    <submittedName>
        <fullName evidence="8">LAFE_0H05028g1_1</fullName>
    </submittedName>
</protein>
<dbReference type="CDD" id="cd07363">
    <property type="entry name" value="45_DOPA_Dioxygenase"/>
    <property type="match status" value="1"/>
</dbReference>
<keyword evidence="6" id="KW-0812">Transmembrane</keyword>
<dbReference type="GO" id="GO:0008270">
    <property type="term" value="F:zinc ion binding"/>
    <property type="evidence" value="ECO:0007669"/>
    <property type="project" value="InterPro"/>
</dbReference>
<dbReference type="GO" id="GO:0008198">
    <property type="term" value="F:ferrous iron binding"/>
    <property type="evidence" value="ECO:0007669"/>
    <property type="project" value="InterPro"/>
</dbReference>
<evidence type="ECO:0000313" key="8">
    <source>
        <dbReference type="EMBL" id="SCW04060.1"/>
    </source>
</evidence>
<keyword evidence="6" id="KW-1133">Transmembrane helix</keyword>
<keyword evidence="3" id="KW-0479">Metal-binding</keyword>
<feature type="transmembrane region" description="Helical" evidence="6">
    <location>
        <begin position="12"/>
        <end position="31"/>
    </location>
</feature>
<keyword evidence="4" id="KW-0862">Zinc</keyword>